<dbReference type="PROSITE" id="PS50026">
    <property type="entry name" value="EGF_3"/>
    <property type="match status" value="4"/>
</dbReference>
<dbReference type="InterPro" id="IPR018097">
    <property type="entry name" value="EGF_Ca-bd_CS"/>
</dbReference>
<evidence type="ECO:0000313" key="11">
    <source>
        <dbReference type="Ensembl" id="ENSEBUP00000023845.1"/>
    </source>
</evidence>
<comment type="caution">
    <text evidence="8">Lacks conserved residue(s) required for the propagation of feature annotation.</text>
</comment>
<dbReference type="PROSITE" id="PS01186">
    <property type="entry name" value="EGF_2"/>
    <property type="match status" value="3"/>
</dbReference>
<keyword evidence="6" id="KW-1015">Disulfide bond</keyword>
<dbReference type="InterPro" id="IPR000152">
    <property type="entry name" value="EGF-type_Asp/Asn_hydroxyl_site"/>
</dbReference>
<dbReference type="GeneTree" id="ENSGT00950000183158"/>
<evidence type="ECO:0000313" key="12">
    <source>
        <dbReference type="Proteomes" id="UP000694388"/>
    </source>
</evidence>
<dbReference type="SMART" id="SM00181">
    <property type="entry name" value="EGF"/>
    <property type="match status" value="7"/>
</dbReference>
<keyword evidence="3 8" id="KW-0245">EGF-like domain</keyword>
<dbReference type="FunFam" id="2.10.25.10:FF:000087">
    <property type="entry name" value="Fibrillin 2"/>
    <property type="match status" value="1"/>
</dbReference>
<keyword evidence="5" id="KW-0677">Repeat</keyword>
<dbReference type="AlphaFoldDB" id="A0A8C4R242"/>
<dbReference type="Proteomes" id="UP000694388">
    <property type="component" value="Unplaced"/>
</dbReference>
<dbReference type="Pfam" id="PF07645">
    <property type="entry name" value="EGF_CA"/>
    <property type="match status" value="7"/>
</dbReference>
<feature type="domain" description="EGF-like" evidence="10">
    <location>
        <begin position="302"/>
        <end position="338"/>
    </location>
</feature>
<comment type="subcellular location">
    <subcellularLocation>
        <location evidence="1">Secreted</location>
    </subcellularLocation>
</comment>
<dbReference type="InterPro" id="IPR049883">
    <property type="entry name" value="NOTCH1_EGF-like"/>
</dbReference>
<evidence type="ECO:0000256" key="3">
    <source>
        <dbReference type="ARBA" id="ARBA00022536"/>
    </source>
</evidence>
<dbReference type="FunFam" id="2.10.25.10:FF:000010">
    <property type="entry name" value="Pro-epidermal growth factor"/>
    <property type="match status" value="1"/>
</dbReference>
<evidence type="ECO:0000256" key="4">
    <source>
        <dbReference type="ARBA" id="ARBA00022729"/>
    </source>
</evidence>
<dbReference type="FunFam" id="2.10.25.10:FF:000023">
    <property type="entry name" value="Fibrillin 2"/>
    <property type="match status" value="3"/>
</dbReference>
<dbReference type="SUPFAM" id="SSF57184">
    <property type="entry name" value="Growth factor receptor domain"/>
    <property type="match status" value="2"/>
</dbReference>
<dbReference type="InterPro" id="IPR000742">
    <property type="entry name" value="EGF"/>
</dbReference>
<evidence type="ECO:0000256" key="9">
    <source>
        <dbReference type="SAM" id="MobiDB-lite"/>
    </source>
</evidence>
<feature type="region of interest" description="Disordered" evidence="9">
    <location>
        <begin position="492"/>
        <end position="542"/>
    </location>
</feature>
<evidence type="ECO:0000256" key="1">
    <source>
        <dbReference type="ARBA" id="ARBA00004613"/>
    </source>
</evidence>
<proteinExistence type="predicted"/>
<sequence length="686" mass="75239">MQEQHWKLLSVNAMTGSSEVPVALNASTYARVSASSRPSMDCANCLRVDFHWSQSPNVAATLVVAGVASVRCVHCLATCPSASCVHMDQDTTTDGSDIDECHVLPEPCENGRCINTAGSFHCLCDRGYTTDLAGTVCQDLDECVQSPKPCNFLCKNTKGSFQCSCPRGYIMLEDGKTCKDLDECTSKQHNCHFLCVNTIGSFICKCPPGFAQHHSACIDNNECVSQPSLCGTRGVCQNSPGSFSCDCQRGFSLDGTGVDCQDVNECDGNHQCQHGCQNMMGGFRCSCPHGYLQHYQWNQCIDDNECSNPQACGSASCFNTLGGYKCVCPSGFSFDEFMGGCNDVDECSLAQAPCSFGCANTKGGYQCGCPFGFLRAGQGHCVSSLGLGTDAPLVSTLDDVEVTDDQADVLSPDTCYECQLNGFDTSRRRRSAHHNHTAQKKIAEQASLDLDWPLHVRLNVSTFGPHTRYSTVHASSFCPKAPHPIWHHRWKQPRPFPFAPSQRREHADRQTARPSTPRSVPSRTYRHSSLPPGGVEEAHCQARGKLPRWRAREYVASHPAARTSRVTSNTTSHAHTHRRIMQTSFFHHLCRPRTVFFSSSLFFATQPTGDFASHVSLPPTTSSCGVRTKLNMQCKLLVAMLETAKSQGRFAQCIKGHSYPQCLHLYKHGHTDCVNHVFTCTKVSKQ</sequence>
<feature type="domain" description="EGF-like" evidence="10">
    <location>
        <begin position="180"/>
        <end position="216"/>
    </location>
</feature>
<keyword evidence="12" id="KW-1185">Reference proteome</keyword>
<dbReference type="PANTHER" id="PTHR47333">
    <property type="entry name" value="VON WILLEBRAND FACTOR C AND EGF DOMAIN-CONTAINING PROTEIN"/>
    <property type="match status" value="1"/>
</dbReference>
<reference evidence="11" key="1">
    <citation type="submission" date="2025-08" db="UniProtKB">
        <authorList>
            <consortium name="Ensembl"/>
        </authorList>
    </citation>
    <scope>IDENTIFICATION</scope>
</reference>
<dbReference type="Gene3D" id="2.10.25.10">
    <property type="entry name" value="Laminin"/>
    <property type="match status" value="7"/>
</dbReference>
<dbReference type="CDD" id="cd00054">
    <property type="entry name" value="EGF_CA"/>
    <property type="match status" value="6"/>
</dbReference>
<feature type="domain" description="EGF-like" evidence="10">
    <location>
        <begin position="219"/>
        <end position="261"/>
    </location>
</feature>
<accession>A0A8C4R242</accession>
<protein>
    <recommendedName>
        <fullName evidence="10">EGF-like domain-containing protein</fullName>
    </recommendedName>
</protein>
<dbReference type="Ensembl" id="ENSEBUT00000024422.1">
    <property type="protein sequence ID" value="ENSEBUP00000023845.1"/>
    <property type="gene ID" value="ENSEBUG00000014695.1"/>
</dbReference>
<keyword evidence="4" id="KW-0732">Signal</keyword>
<dbReference type="SMART" id="SM00179">
    <property type="entry name" value="EGF_CA"/>
    <property type="match status" value="7"/>
</dbReference>
<evidence type="ECO:0000259" key="10">
    <source>
        <dbReference type="PROSITE" id="PS50026"/>
    </source>
</evidence>
<keyword evidence="7" id="KW-0325">Glycoprotein</keyword>
<dbReference type="InterPro" id="IPR009030">
    <property type="entry name" value="Growth_fac_rcpt_cys_sf"/>
</dbReference>
<name>A0A8C4R242_EPTBU</name>
<dbReference type="PROSITE" id="PS01187">
    <property type="entry name" value="EGF_CA"/>
    <property type="match status" value="3"/>
</dbReference>
<organism evidence="11 12">
    <name type="scientific">Eptatretus burgeri</name>
    <name type="common">Inshore hagfish</name>
    <dbReference type="NCBI Taxonomy" id="7764"/>
    <lineage>
        <taxon>Eukaryota</taxon>
        <taxon>Metazoa</taxon>
        <taxon>Chordata</taxon>
        <taxon>Craniata</taxon>
        <taxon>Vertebrata</taxon>
        <taxon>Cyclostomata</taxon>
        <taxon>Myxini</taxon>
        <taxon>Myxiniformes</taxon>
        <taxon>Myxinidae</taxon>
        <taxon>Eptatretinae</taxon>
        <taxon>Eptatretus</taxon>
    </lineage>
</organism>
<dbReference type="GO" id="GO:0005509">
    <property type="term" value="F:calcium ion binding"/>
    <property type="evidence" value="ECO:0007669"/>
    <property type="project" value="InterPro"/>
</dbReference>
<feature type="domain" description="EGF-like" evidence="10">
    <location>
        <begin position="97"/>
        <end position="134"/>
    </location>
</feature>
<dbReference type="InterPro" id="IPR001881">
    <property type="entry name" value="EGF-like_Ca-bd_dom"/>
</dbReference>
<dbReference type="InterPro" id="IPR052080">
    <property type="entry name" value="vWF_C/EGF_Fibrillin"/>
</dbReference>
<feature type="compositionally biased region" description="Basic and acidic residues" evidence="9">
    <location>
        <begin position="502"/>
        <end position="511"/>
    </location>
</feature>
<evidence type="ECO:0000256" key="6">
    <source>
        <dbReference type="ARBA" id="ARBA00023157"/>
    </source>
</evidence>
<dbReference type="GO" id="GO:0005576">
    <property type="term" value="C:extracellular region"/>
    <property type="evidence" value="ECO:0007669"/>
    <property type="project" value="UniProtKB-SubCell"/>
</dbReference>
<evidence type="ECO:0000256" key="5">
    <source>
        <dbReference type="ARBA" id="ARBA00022737"/>
    </source>
</evidence>
<reference evidence="11" key="2">
    <citation type="submission" date="2025-09" db="UniProtKB">
        <authorList>
            <consortium name="Ensembl"/>
        </authorList>
    </citation>
    <scope>IDENTIFICATION</scope>
</reference>
<evidence type="ECO:0000256" key="2">
    <source>
        <dbReference type="ARBA" id="ARBA00022525"/>
    </source>
</evidence>
<feature type="compositionally biased region" description="Polar residues" evidence="9">
    <location>
        <begin position="512"/>
        <end position="522"/>
    </location>
</feature>
<dbReference type="SUPFAM" id="SSF57196">
    <property type="entry name" value="EGF/Laminin"/>
    <property type="match status" value="2"/>
</dbReference>
<dbReference type="PROSITE" id="PS00010">
    <property type="entry name" value="ASX_HYDROXYL"/>
    <property type="match status" value="6"/>
</dbReference>
<dbReference type="PANTHER" id="PTHR47333:SF5">
    <property type="entry name" value="FIBRILLIN-3"/>
    <property type="match status" value="1"/>
</dbReference>
<keyword evidence="2" id="KW-0964">Secreted</keyword>
<dbReference type="FunFam" id="2.10.25.10:FF:000003">
    <property type="entry name" value="fibrillin-1 isoform X1"/>
    <property type="match status" value="2"/>
</dbReference>
<evidence type="ECO:0000256" key="8">
    <source>
        <dbReference type="PROSITE-ProRule" id="PRU00076"/>
    </source>
</evidence>
<evidence type="ECO:0000256" key="7">
    <source>
        <dbReference type="ARBA" id="ARBA00023180"/>
    </source>
</evidence>